<evidence type="ECO:0000256" key="1">
    <source>
        <dbReference type="SAM" id="MobiDB-lite"/>
    </source>
</evidence>
<feature type="compositionally biased region" description="Low complexity" evidence="1">
    <location>
        <begin position="284"/>
        <end position="293"/>
    </location>
</feature>
<sequence length="647" mass="72123">MPFDQHNTHHSTFGDDSGGVRDRLPTLFEVLNLRTRAPVDLWSFYVFMREQYRGVEYLDFWLDVVKHLSLCRNYVRGLRQSLLASERDPSSSRTSSVLLDNLIQDGTLDDTDSRRLSAFLRGEEVDGNQGNLSRLSALLENMNPKEQEGYEGQEDKLQQPPSALLQQSQQLPQPSTPSTPTNRSSYHLHPPNTSAMAAAWAQEKRRLSGSPIRVVMSDSVVAAATASGGSDSARNSNALLDEKRNSDHAFQQQHQYLHRIHTGSHVDYDDDDDDDDDLFEAPHNNNNNNNYNNESFYSVSTPPPLPPAAASASIIPHMINTPAPQDPRLQVNTMSPLLHDNSGGVLPRVPRGVTSSTTGAQAGPFSTPRTPQQQQQQHLLHRQSSRASSLGDGRSIIMDEMVAGSSSSLHPPGTHGPIHSTISNTHDDSMRHQAPAVPERSFEPHSNSSSFVTRNDIKQSTHFILVTYFIPGAEREIVLPQRIMRLVRHAIEVEGRDDPEVFDEAREYVFQAMQREAFRSFLVAKALGNTTPFGSIVRLVIGLLSTFAAFWTGFILIFLDWKPKSDRIYLIIPFAFAVYGIMSGLYNLDPILALLGYSETGPGKMIRIREPYVRQLLIKRALFVAAVIVIVAACFIVLFTLVPGRRL</sequence>
<dbReference type="InterPro" id="IPR044926">
    <property type="entry name" value="RGS_subdomain_2"/>
</dbReference>
<dbReference type="GeneID" id="43583054"/>
<keyword evidence="5" id="KW-1185">Reference proteome</keyword>
<feature type="region of interest" description="Disordered" evidence="1">
    <location>
        <begin position="146"/>
        <end position="191"/>
    </location>
</feature>
<reference evidence="4 5" key="1">
    <citation type="submission" date="2019-09" db="EMBL/GenBank/DDBJ databases">
        <authorList>
            <person name="Brejova B."/>
        </authorList>
    </citation>
    <scope>NUCLEOTIDE SEQUENCE [LARGE SCALE GENOMIC DNA]</scope>
</reference>
<dbReference type="EMBL" id="CABVLU010000003">
    <property type="protein sequence ID" value="VVT54753.1"/>
    <property type="molecule type" value="Genomic_DNA"/>
</dbReference>
<dbReference type="GO" id="GO:0005886">
    <property type="term" value="C:plasma membrane"/>
    <property type="evidence" value="ECO:0007669"/>
    <property type="project" value="TreeGrafter"/>
</dbReference>
<dbReference type="RefSeq" id="XP_031854845.1">
    <property type="nucleotide sequence ID" value="XM_031998954.1"/>
</dbReference>
<evidence type="ECO:0000313" key="5">
    <source>
        <dbReference type="Proteomes" id="UP000398389"/>
    </source>
</evidence>
<evidence type="ECO:0000259" key="3">
    <source>
        <dbReference type="SMART" id="SM00315"/>
    </source>
</evidence>
<accession>A0A5E8BTG5</accession>
<feature type="region of interest" description="Disordered" evidence="1">
    <location>
        <begin position="264"/>
        <end position="304"/>
    </location>
</feature>
<dbReference type="InterPro" id="IPR036305">
    <property type="entry name" value="RGS_sf"/>
</dbReference>
<evidence type="ECO:0000256" key="2">
    <source>
        <dbReference type="SAM" id="Phobius"/>
    </source>
</evidence>
<dbReference type="SUPFAM" id="SSF48097">
    <property type="entry name" value="Regulator of G-protein signaling, RGS"/>
    <property type="match status" value="1"/>
</dbReference>
<evidence type="ECO:0000313" key="4">
    <source>
        <dbReference type="EMBL" id="VVT54753.1"/>
    </source>
</evidence>
<feature type="transmembrane region" description="Helical" evidence="2">
    <location>
        <begin position="539"/>
        <end position="561"/>
    </location>
</feature>
<keyword evidence="2" id="KW-0472">Membrane</keyword>
<dbReference type="GO" id="GO:0008104">
    <property type="term" value="P:intracellular protein localization"/>
    <property type="evidence" value="ECO:0007669"/>
    <property type="project" value="TreeGrafter"/>
</dbReference>
<dbReference type="Pfam" id="PF00615">
    <property type="entry name" value="RGS"/>
    <property type="match status" value="1"/>
</dbReference>
<feature type="compositionally biased region" description="Low complexity" evidence="1">
    <location>
        <begin position="158"/>
        <end position="181"/>
    </location>
</feature>
<dbReference type="PANTHER" id="PTHR13155">
    <property type="entry name" value="A-KINASE ANCHOR PROTEINS"/>
    <property type="match status" value="1"/>
</dbReference>
<keyword evidence="2" id="KW-1133">Transmembrane helix</keyword>
<dbReference type="InterPro" id="IPR052246">
    <property type="entry name" value="Cell_Polariz_PKAAnc"/>
</dbReference>
<feature type="transmembrane region" description="Helical" evidence="2">
    <location>
        <begin position="621"/>
        <end position="642"/>
    </location>
</feature>
<dbReference type="AlphaFoldDB" id="A0A5E8BTG5"/>
<dbReference type="PANTHER" id="PTHR13155:SF1">
    <property type="entry name" value="A-KINASE ANCHOR PROTEIN 10, MITOCHONDRIAL"/>
    <property type="match status" value="1"/>
</dbReference>
<feature type="region of interest" description="Disordered" evidence="1">
    <location>
        <begin position="404"/>
        <end position="453"/>
    </location>
</feature>
<organism evidence="4 5">
    <name type="scientific">Magnusiomyces paraingens</name>
    <dbReference type="NCBI Taxonomy" id="2606893"/>
    <lineage>
        <taxon>Eukaryota</taxon>
        <taxon>Fungi</taxon>
        <taxon>Dikarya</taxon>
        <taxon>Ascomycota</taxon>
        <taxon>Saccharomycotina</taxon>
        <taxon>Dipodascomycetes</taxon>
        <taxon>Dipodascales</taxon>
        <taxon>Dipodascaceae</taxon>
        <taxon>Magnusiomyces</taxon>
    </lineage>
</organism>
<dbReference type="SMART" id="SM00315">
    <property type="entry name" value="RGS"/>
    <property type="match status" value="1"/>
</dbReference>
<proteinExistence type="predicted"/>
<keyword evidence="2" id="KW-0812">Transmembrane</keyword>
<name>A0A5E8BTG5_9ASCO</name>
<dbReference type="Gene3D" id="1.10.167.10">
    <property type="entry name" value="Regulator of G-protein Signalling 4, domain 2"/>
    <property type="match status" value="1"/>
</dbReference>
<feature type="compositionally biased region" description="Polar residues" evidence="1">
    <location>
        <begin position="444"/>
        <end position="453"/>
    </location>
</feature>
<feature type="region of interest" description="Disordered" evidence="1">
    <location>
        <begin position="319"/>
        <end position="390"/>
    </location>
</feature>
<dbReference type="Proteomes" id="UP000398389">
    <property type="component" value="Unassembled WGS sequence"/>
</dbReference>
<dbReference type="InterPro" id="IPR016137">
    <property type="entry name" value="RGS"/>
</dbReference>
<dbReference type="OrthoDB" id="5584247at2759"/>
<gene>
    <name evidence="4" type="ORF">SAPINGB_P004239</name>
</gene>
<feature type="compositionally biased region" description="Acidic residues" evidence="1">
    <location>
        <begin position="268"/>
        <end position="279"/>
    </location>
</feature>
<feature type="compositionally biased region" description="Basic and acidic residues" evidence="1">
    <location>
        <begin position="146"/>
        <end position="157"/>
    </location>
</feature>
<feature type="transmembrane region" description="Helical" evidence="2">
    <location>
        <begin position="568"/>
        <end position="588"/>
    </location>
</feature>
<protein>
    <recommendedName>
        <fullName evidence="3">RGS domain-containing protein</fullName>
    </recommendedName>
</protein>
<feature type="domain" description="RGS" evidence="3">
    <location>
        <begin position="30"/>
        <end position="531"/>
    </location>
</feature>